<dbReference type="AlphaFoldDB" id="A0A9D4U2T3"/>
<comment type="caution">
    <text evidence="2">The sequence shown here is derived from an EMBL/GenBank/DDBJ whole genome shotgun (WGS) entry which is preliminary data.</text>
</comment>
<evidence type="ECO:0000313" key="3">
    <source>
        <dbReference type="Proteomes" id="UP000886520"/>
    </source>
</evidence>
<gene>
    <name evidence="2" type="ORF">GOP47_0024979</name>
</gene>
<dbReference type="Proteomes" id="UP000886520">
    <property type="component" value="Chromosome 24"/>
</dbReference>
<feature type="transmembrane region" description="Helical" evidence="1">
    <location>
        <begin position="36"/>
        <end position="56"/>
    </location>
</feature>
<proteinExistence type="predicted"/>
<name>A0A9D4U2T3_ADICA</name>
<accession>A0A9D4U2T3</accession>
<organism evidence="2 3">
    <name type="scientific">Adiantum capillus-veneris</name>
    <name type="common">Maidenhair fern</name>
    <dbReference type="NCBI Taxonomy" id="13818"/>
    <lineage>
        <taxon>Eukaryota</taxon>
        <taxon>Viridiplantae</taxon>
        <taxon>Streptophyta</taxon>
        <taxon>Embryophyta</taxon>
        <taxon>Tracheophyta</taxon>
        <taxon>Polypodiopsida</taxon>
        <taxon>Polypodiidae</taxon>
        <taxon>Polypodiales</taxon>
        <taxon>Pteridineae</taxon>
        <taxon>Pteridaceae</taxon>
        <taxon>Vittarioideae</taxon>
        <taxon>Adiantum</taxon>
    </lineage>
</organism>
<keyword evidence="3" id="KW-1185">Reference proteome</keyword>
<keyword evidence="1" id="KW-0472">Membrane</keyword>
<evidence type="ECO:0000313" key="2">
    <source>
        <dbReference type="EMBL" id="KAI5060559.1"/>
    </source>
</evidence>
<protein>
    <submittedName>
        <fullName evidence="2">Uncharacterized protein</fullName>
    </submittedName>
</protein>
<evidence type="ECO:0000256" key="1">
    <source>
        <dbReference type="SAM" id="Phobius"/>
    </source>
</evidence>
<dbReference type="EMBL" id="JABFUD020000024">
    <property type="protein sequence ID" value="KAI5060559.1"/>
    <property type="molecule type" value="Genomic_DNA"/>
</dbReference>
<dbReference type="OrthoDB" id="10266980at2759"/>
<keyword evidence="1" id="KW-0812">Transmembrane</keyword>
<reference evidence="2" key="1">
    <citation type="submission" date="2021-01" db="EMBL/GenBank/DDBJ databases">
        <title>Adiantum capillus-veneris genome.</title>
        <authorList>
            <person name="Fang Y."/>
            <person name="Liao Q."/>
        </authorList>
    </citation>
    <scope>NUCLEOTIDE SEQUENCE</scope>
    <source>
        <strain evidence="2">H3</strain>
        <tissue evidence="2">Leaf</tissue>
    </source>
</reference>
<sequence>MQDSNSTPERSLMKNSEPFHSQLLLLAGDNPWAEPLVWFFSVASGIISCRLIYCFMKALSPALFHSYSKLSKVEKIEWDNRDLKGKCNALLVITFVAKIT</sequence>
<keyword evidence="1" id="KW-1133">Transmembrane helix</keyword>